<reference evidence="2 3" key="1">
    <citation type="journal article" date="2010" name="Stand. Genomic Sci.">
        <title>Complete genome sequence of Methanoplanus petrolearius type strain (SEBR 4847).</title>
        <authorList>
            <person name="Brambilla E."/>
            <person name="Djao O.D."/>
            <person name="Daligault H."/>
            <person name="Lapidus A."/>
            <person name="Lucas S."/>
            <person name="Hammon N."/>
            <person name="Nolan M."/>
            <person name="Tice H."/>
            <person name="Cheng J.F."/>
            <person name="Han C."/>
            <person name="Tapia R."/>
            <person name="Goodwin L."/>
            <person name="Pitluck S."/>
            <person name="Liolios K."/>
            <person name="Ivanova N."/>
            <person name="Mavromatis K."/>
            <person name="Mikhailova N."/>
            <person name="Pati A."/>
            <person name="Chen A."/>
            <person name="Palaniappan K."/>
            <person name="Land M."/>
            <person name="Hauser L."/>
            <person name="Chang Y.J."/>
            <person name="Jeffries C.D."/>
            <person name="Rohde M."/>
            <person name="Spring S."/>
            <person name="Sikorski J."/>
            <person name="Goker M."/>
            <person name="Woyke T."/>
            <person name="Bristow J."/>
            <person name="Eisen J.A."/>
            <person name="Markowitz V."/>
            <person name="Hugenholtz P."/>
            <person name="Kyrpides N.C."/>
            <person name="Klenk H.P."/>
        </authorList>
    </citation>
    <scope>NUCLEOTIDE SEQUENCE [LARGE SCALE GENOMIC DNA]</scope>
    <source>
        <strain evidence="3">DSM 11571 / OCM 486 / SEBR 4847</strain>
    </source>
</reference>
<keyword evidence="1" id="KW-1133">Transmembrane helix</keyword>
<dbReference type="EMBL" id="CP002117">
    <property type="protein sequence ID" value="ADN37563.1"/>
    <property type="molecule type" value="Genomic_DNA"/>
</dbReference>
<dbReference type="OrthoDB" id="112348at2157"/>
<organism evidence="2 3">
    <name type="scientific">Methanolacinia petrolearia (strain DSM 11571 / OCM 486 / SEBR 4847)</name>
    <name type="common">Methanoplanus petrolearius</name>
    <dbReference type="NCBI Taxonomy" id="679926"/>
    <lineage>
        <taxon>Archaea</taxon>
        <taxon>Methanobacteriati</taxon>
        <taxon>Methanobacteriota</taxon>
        <taxon>Stenosarchaea group</taxon>
        <taxon>Methanomicrobia</taxon>
        <taxon>Methanomicrobiales</taxon>
        <taxon>Methanomicrobiaceae</taxon>
        <taxon>Methanolacinia</taxon>
    </lineage>
</organism>
<dbReference type="GeneID" id="25395047"/>
<protein>
    <submittedName>
        <fullName evidence="2">Uncharacterized protein</fullName>
    </submittedName>
</protein>
<name>E1RHI0_METP4</name>
<dbReference type="Proteomes" id="UP000006565">
    <property type="component" value="Chromosome"/>
</dbReference>
<sequence length="188" mass="20305" precursor="true">MEDRKRKIVLTNIFGIAAVIIALVVIYLSTGGLSADAVVWGGMIVLLLIAITAVKTGKKKEYNYAGAVVGGIMIVAGFALSAFSYSVTGETTGSGIITGGIILFIICFASLRKSADSDIRDERSLKIGTWAISYSWYLTFLAVIVMFWLSYLDIVKIDACAALGILIMLMPLSTVVFQWYFSGKGDVY</sequence>
<feature type="transmembrane region" description="Helical" evidence="1">
    <location>
        <begin position="93"/>
        <end position="111"/>
    </location>
</feature>
<gene>
    <name evidence="2" type="ordered locus">Mpet_2821</name>
</gene>
<dbReference type="RefSeq" id="WP_013330736.1">
    <property type="nucleotide sequence ID" value="NC_014507.1"/>
</dbReference>
<keyword evidence="1" id="KW-0472">Membrane</keyword>
<keyword evidence="3" id="KW-1185">Reference proteome</keyword>
<feature type="transmembrane region" description="Helical" evidence="1">
    <location>
        <begin position="12"/>
        <end position="31"/>
    </location>
</feature>
<feature type="transmembrane region" description="Helical" evidence="1">
    <location>
        <begin position="131"/>
        <end position="149"/>
    </location>
</feature>
<dbReference type="KEGG" id="mpi:Mpet_2821"/>
<evidence type="ECO:0000256" key="1">
    <source>
        <dbReference type="SAM" id="Phobius"/>
    </source>
</evidence>
<evidence type="ECO:0000313" key="3">
    <source>
        <dbReference type="Proteomes" id="UP000006565"/>
    </source>
</evidence>
<dbReference type="AlphaFoldDB" id="E1RHI0"/>
<feature type="transmembrane region" description="Helical" evidence="1">
    <location>
        <begin position="37"/>
        <end position="54"/>
    </location>
</feature>
<feature type="transmembrane region" description="Helical" evidence="1">
    <location>
        <begin position="161"/>
        <end position="181"/>
    </location>
</feature>
<dbReference type="eggNOG" id="arCOG05110">
    <property type="taxonomic scope" value="Archaea"/>
</dbReference>
<evidence type="ECO:0000313" key="2">
    <source>
        <dbReference type="EMBL" id="ADN37563.1"/>
    </source>
</evidence>
<keyword evidence="1" id="KW-0812">Transmembrane</keyword>
<feature type="transmembrane region" description="Helical" evidence="1">
    <location>
        <begin position="66"/>
        <end position="87"/>
    </location>
</feature>
<dbReference type="STRING" id="679926.Mpet_2821"/>
<accession>E1RHI0</accession>
<dbReference type="HOGENOM" id="CLU_1465098_0_0_2"/>
<proteinExistence type="predicted"/>